<comment type="similarity">
    <text evidence="7">Belongs to the TRAP transporter large permease family.</text>
</comment>
<comment type="function">
    <text evidence="7">Part of the tripartite ATP-independent periplasmic (TRAP) transport system.</text>
</comment>
<dbReference type="Pfam" id="PF06808">
    <property type="entry name" value="DctM"/>
    <property type="match status" value="1"/>
</dbReference>
<gene>
    <name evidence="9" type="ORF">ACFOES_07650</name>
</gene>
<dbReference type="InterPro" id="IPR010656">
    <property type="entry name" value="DctM"/>
</dbReference>
<sequence>MTAALLIVGLLGLLLLRINLVLILMAAAVYAHLVWGDGQIAYFVEDVWASMDRELLLAVPLFVLVGQIMGQGEIARRLIGIIVELTRPFPGGLAMATVLSCAAFSSISGSSIVTMLAVGTVLYPALLENGYSRRFAIGALCAGGTLGIVIPPSMPMILYGIVTESSITDLFVAGIGPGLLLTGLFTLYAVLANRSKPRGRFSARALGRALRQGGWAVLLPVILLGGIYSGYFSPTEAAAVAILYAVLVESFIYRELGPRDYVETCVDAGKLLGALFPLIAVAVSINLLLTVNRVPEQLVALALAHVHDSTVFILAVNALLLVMGCFMDTSSAIVIAAPLLQPLAQSYGFSTTQLGIIMVLNLEIGILTPPLGMNLIVAMSAFGERFGFICRAVLPWIVMMLLSLLAVTFLPWIALGLLH</sequence>
<organism evidence="9 10">
    <name type="scientific">Acidimangrovimonas pyrenivorans</name>
    <dbReference type="NCBI Taxonomy" id="2030798"/>
    <lineage>
        <taxon>Bacteria</taxon>
        <taxon>Pseudomonadati</taxon>
        <taxon>Pseudomonadota</taxon>
        <taxon>Alphaproteobacteria</taxon>
        <taxon>Rhodobacterales</taxon>
        <taxon>Paracoccaceae</taxon>
        <taxon>Acidimangrovimonas</taxon>
    </lineage>
</organism>
<evidence type="ECO:0000313" key="9">
    <source>
        <dbReference type="EMBL" id="MFC2967963.1"/>
    </source>
</evidence>
<dbReference type="Proteomes" id="UP001595443">
    <property type="component" value="Unassembled WGS sequence"/>
</dbReference>
<evidence type="ECO:0000313" key="10">
    <source>
        <dbReference type="Proteomes" id="UP001595443"/>
    </source>
</evidence>
<evidence type="ECO:0000256" key="1">
    <source>
        <dbReference type="ARBA" id="ARBA00004429"/>
    </source>
</evidence>
<keyword evidence="5 7" id="KW-1133">Transmembrane helix</keyword>
<dbReference type="InterPro" id="IPR004681">
    <property type="entry name" value="TRAP_DctM"/>
</dbReference>
<dbReference type="PANTHER" id="PTHR33362:SF5">
    <property type="entry name" value="C4-DICARBOXYLATE TRAP TRANSPORTER LARGE PERMEASE PROTEIN DCTM"/>
    <property type="match status" value="1"/>
</dbReference>
<dbReference type="PANTHER" id="PTHR33362">
    <property type="entry name" value="SIALIC ACID TRAP TRANSPORTER PERMEASE PROTEIN SIAT-RELATED"/>
    <property type="match status" value="1"/>
</dbReference>
<feature type="transmembrane region" description="Helical" evidence="7">
    <location>
        <begin position="6"/>
        <end position="35"/>
    </location>
</feature>
<keyword evidence="3 7" id="KW-0997">Cell inner membrane</keyword>
<feature type="domain" description="TRAP C4-dicarboxylate transport system permease DctM subunit" evidence="8">
    <location>
        <begin position="8"/>
        <end position="413"/>
    </location>
</feature>
<feature type="transmembrane region" description="Helical" evidence="7">
    <location>
        <begin position="237"/>
        <end position="256"/>
    </location>
</feature>
<feature type="transmembrane region" description="Helical" evidence="7">
    <location>
        <begin position="213"/>
        <end position="231"/>
    </location>
</feature>
<feature type="transmembrane region" description="Helical" evidence="7">
    <location>
        <begin position="352"/>
        <end position="373"/>
    </location>
</feature>
<feature type="transmembrane region" description="Helical" evidence="7">
    <location>
        <begin position="135"/>
        <end position="158"/>
    </location>
</feature>
<comment type="caution">
    <text evidence="7">Lacks conserved residue(s) required for the propagation of feature annotation.</text>
</comment>
<dbReference type="EMBL" id="JBHRSK010000004">
    <property type="protein sequence ID" value="MFC2967963.1"/>
    <property type="molecule type" value="Genomic_DNA"/>
</dbReference>
<accession>A0ABV7AFS7</accession>
<feature type="transmembrane region" description="Helical" evidence="7">
    <location>
        <begin position="393"/>
        <end position="418"/>
    </location>
</feature>
<comment type="subunit">
    <text evidence="7">The complex comprises the extracytoplasmic solute receptor protein and the two transmembrane proteins.</text>
</comment>
<feature type="transmembrane region" description="Helical" evidence="7">
    <location>
        <begin position="268"/>
        <end position="291"/>
    </location>
</feature>
<feature type="transmembrane region" description="Helical" evidence="7">
    <location>
        <begin position="170"/>
        <end position="192"/>
    </location>
</feature>
<evidence type="ECO:0000256" key="2">
    <source>
        <dbReference type="ARBA" id="ARBA00022475"/>
    </source>
</evidence>
<comment type="caution">
    <text evidence="9">The sequence shown here is derived from an EMBL/GenBank/DDBJ whole genome shotgun (WGS) entry which is preliminary data.</text>
</comment>
<keyword evidence="4 7" id="KW-0812">Transmembrane</keyword>
<reference evidence="10" key="1">
    <citation type="journal article" date="2019" name="Int. J. Syst. Evol. Microbiol.">
        <title>The Global Catalogue of Microorganisms (GCM) 10K type strain sequencing project: providing services to taxonomists for standard genome sequencing and annotation.</title>
        <authorList>
            <consortium name="The Broad Institute Genomics Platform"/>
            <consortium name="The Broad Institute Genome Sequencing Center for Infectious Disease"/>
            <person name="Wu L."/>
            <person name="Ma J."/>
        </authorList>
    </citation>
    <scope>NUCLEOTIDE SEQUENCE [LARGE SCALE GENOMIC DNA]</scope>
    <source>
        <strain evidence="10">KCTC 62192</strain>
    </source>
</reference>
<feature type="transmembrane region" description="Helical" evidence="7">
    <location>
        <begin position="311"/>
        <end position="340"/>
    </location>
</feature>
<evidence type="ECO:0000256" key="4">
    <source>
        <dbReference type="ARBA" id="ARBA00022692"/>
    </source>
</evidence>
<protein>
    <recommendedName>
        <fullName evidence="7">TRAP transporter large permease protein</fullName>
    </recommendedName>
</protein>
<name>A0ABV7AFS7_9RHOB</name>
<evidence type="ECO:0000256" key="6">
    <source>
        <dbReference type="ARBA" id="ARBA00023136"/>
    </source>
</evidence>
<feature type="transmembrane region" description="Helical" evidence="7">
    <location>
        <begin position="92"/>
        <end position="123"/>
    </location>
</feature>
<evidence type="ECO:0000256" key="3">
    <source>
        <dbReference type="ARBA" id="ARBA00022519"/>
    </source>
</evidence>
<dbReference type="PIRSF" id="PIRSF006066">
    <property type="entry name" value="HI0050"/>
    <property type="match status" value="1"/>
</dbReference>
<evidence type="ECO:0000256" key="5">
    <source>
        <dbReference type="ARBA" id="ARBA00022989"/>
    </source>
</evidence>
<comment type="subcellular location">
    <subcellularLocation>
        <location evidence="1 7">Cell inner membrane</location>
        <topology evidence="1 7">Multi-pass membrane protein</topology>
    </subcellularLocation>
</comment>
<proteinExistence type="inferred from homology"/>
<dbReference type="RefSeq" id="WP_377832610.1">
    <property type="nucleotide sequence ID" value="NZ_JBHRSK010000004.1"/>
</dbReference>
<keyword evidence="10" id="KW-1185">Reference proteome</keyword>
<dbReference type="NCBIfam" id="TIGR00786">
    <property type="entry name" value="dctM"/>
    <property type="match status" value="1"/>
</dbReference>
<keyword evidence="2" id="KW-1003">Cell membrane</keyword>
<keyword evidence="7" id="KW-0813">Transport</keyword>
<evidence type="ECO:0000256" key="7">
    <source>
        <dbReference type="RuleBase" id="RU369079"/>
    </source>
</evidence>
<keyword evidence="6 7" id="KW-0472">Membrane</keyword>
<evidence type="ECO:0000259" key="8">
    <source>
        <dbReference type="Pfam" id="PF06808"/>
    </source>
</evidence>